<keyword evidence="3 7" id="KW-1133">Transmembrane helix</keyword>
<dbReference type="Proteomes" id="UP000813444">
    <property type="component" value="Unassembled WGS sequence"/>
</dbReference>
<dbReference type="AlphaFoldDB" id="A0A8K0WK67"/>
<dbReference type="PANTHER" id="PTHR33048">
    <property type="entry name" value="PTH11-LIKE INTEGRAL MEMBRANE PROTEIN (AFU_ORTHOLOGUE AFUA_5G11245)"/>
    <property type="match status" value="1"/>
</dbReference>
<evidence type="ECO:0000256" key="5">
    <source>
        <dbReference type="ARBA" id="ARBA00038359"/>
    </source>
</evidence>
<feature type="compositionally biased region" description="Pro residues" evidence="6">
    <location>
        <begin position="359"/>
        <end position="368"/>
    </location>
</feature>
<evidence type="ECO:0000259" key="8">
    <source>
        <dbReference type="Pfam" id="PF20684"/>
    </source>
</evidence>
<dbReference type="OrthoDB" id="4938320at2759"/>
<sequence>MSEASPQFSGPPSDDRGPGFRTYIVLLTVVAVAVTCLRFWSRLLTQQQTRIQHRLWWDDWAAMAATLSLICQMGLTITLVDSGLGRHAWEMSLNQISRVLMLLYAEYFIFDVTLVFAKASALFFLVRIFPHTDRNWTWFTIGIWVTHGMNMAWLVGKVFGLLFVCDPISKNWMPWVPGTCGPTNSLYIGSAVPSVAIDLIIMLLPLPKIWRLHMSRARKCGVMITFILGYCAIIVSFGRLITVLLNTEALNNDITFEAVGVFYWAWAEPPVTILCICLPAMLRLTYHLKSTYLQPITIKTASFFSRATSVRHSELSSYQNDRGYKDLSGKYGLGSRNGSETGIVHSFSAERHPSTDIPSLPPRPLRPV</sequence>
<feature type="transmembrane region" description="Helical" evidence="7">
    <location>
        <begin position="60"/>
        <end position="80"/>
    </location>
</feature>
<evidence type="ECO:0000313" key="10">
    <source>
        <dbReference type="Proteomes" id="UP000813444"/>
    </source>
</evidence>
<feature type="domain" description="Rhodopsin" evidence="8">
    <location>
        <begin position="37"/>
        <end position="284"/>
    </location>
</feature>
<feature type="transmembrane region" description="Helical" evidence="7">
    <location>
        <begin position="20"/>
        <end position="40"/>
    </location>
</feature>
<keyword evidence="2 7" id="KW-0812">Transmembrane</keyword>
<feature type="region of interest" description="Disordered" evidence="6">
    <location>
        <begin position="349"/>
        <end position="368"/>
    </location>
</feature>
<accession>A0A8K0WK67</accession>
<feature type="transmembrane region" description="Helical" evidence="7">
    <location>
        <begin position="222"/>
        <end position="241"/>
    </location>
</feature>
<evidence type="ECO:0000313" key="9">
    <source>
        <dbReference type="EMBL" id="KAH7305325.1"/>
    </source>
</evidence>
<dbReference type="EMBL" id="JAGPNK010000019">
    <property type="protein sequence ID" value="KAH7305325.1"/>
    <property type="molecule type" value="Genomic_DNA"/>
</dbReference>
<feature type="transmembrane region" description="Helical" evidence="7">
    <location>
        <begin position="100"/>
        <end position="126"/>
    </location>
</feature>
<keyword evidence="4 7" id="KW-0472">Membrane</keyword>
<dbReference type="Pfam" id="PF20684">
    <property type="entry name" value="Fung_rhodopsin"/>
    <property type="match status" value="1"/>
</dbReference>
<comment type="caution">
    <text evidence="9">The sequence shown here is derived from an EMBL/GenBank/DDBJ whole genome shotgun (WGS) entry which is preliminary data.</text>
</comment>
<gene>
    <name evidence="9" type="ORF">B0I35DRAFT_444336</name>
</gene>
<evidence type="ECO:0000256" key="1">
    <source>
        <dbReference type="ARBA" id="ARBA00004141"/>
    </source>
</evidence>
<name>A0A8K0WK67_9HYPO</name>
<protein>
    <recommendedName>
        <fullName evidence="8">Rhodopsin domain-containing protein</fullName>
    </recommendedName>
</protein>
<dbReference type="InterPro" id="IPR052337">
    <property type="entry name" value="SAT4-like"/>
</dbReference>
<dbReference type="PANTHER" id="PTHR33048:SF47">
    <property type="entry name" value="INTEGRAL MEMBRANE PROTEIN-RELATED"/>
    <property type="match status" value="1"/>
</dbReference>
<dbReference type="InterPro" id="IPR049326">
    <property type="entry name" value="Rhodopsin_dom_fungi"/>
</dbReference>
<evidence type="ECO:0000256" key="6">
    <source>
        <dbReference type="SAM" id="MobiDB-lite"/>
    </source>
</evidence>
<organism evidence="9 10">
    <name type="scientific">Stachybotrys elegans</name>
    <dbReference type="NCBI Taxonomy" id="80388"/>
    <lineage>
        <taxon>Eukaryota</taxon>
        <taxon>Fungi</taxon>
        <taxon>Dikarya</taxon>
        <taxon>Ascomycota</taxon>
        <taxon>Pezizomycotina</taxon>
        <taxon>Sordariomycetes</taxon>
        <taxon>Hypocreomycetidae</taxon>
        <taxon>Hypocreales</taxon>
        <taxon>Stachybotryaceae</taxon>
        <taxon>Stachybotrys</taxon>
    </lineage>
</organism>
<evidence type="ECO:0000256" key="7">
    <source>
        <dbReference type="SAM" id="Phobius"/>
    </source>
</evidence>
<feature type="transmembrane region" description="Helical" evidence="7">
    <location>
        <begin position="184"/>
        <end position="210"/>
    </location>
</feature>
<keyword evidence="10" id="KW-1185">Reference proteome</keyword>
<reference evidence="9" key="1">
    <citation type="journal article" date="2021" name="Nat. Commun.">
        <title>Genetic determinants of endophytism in the Arabidopsis root mycobiome.</title>
        <authorList>
            <person name="Mesny F."/>
            <person name="Miyauchi S."/>
            <person name="Thiergart T."/>
            <person name="Pickel B."/>
            <person name="Atanasova L."/>
            <person name="Karlsson M."/>
            <person name="Huettel B."/>
            <person name="Barry K.W."/>
            <person name="Haridas S."/>
            <person name="Chen C."/>
            <person name="Bauer D."/>
            <person name="Andreopoulos W."/>
            <person name="Pangilinan J."/>
            <person name="LaButti K."/>
            <person name="Riley R."/>
            <person name="Lipzen A."/>
            <person name="Clum A."/>
            <person name="Drula E."/>
            <person name="Henrissat B."/>
            <person name="Kohler A."/>
            <person name="Grigoriev I.V."/>
            <person name="Martin F.M."/>
            <person name="Hacquard S."/>
        </authorList>
    </citation>
    <scope>NUCLEOTIDE SEQUENCE</scope>
    <source>
        <strain evidence="9">MPI-CAGE-CH-0235</strain>
    </source>
</reference>
<evidence type="ECO:0000256" key="4">
    <source>
        <dbReference type="ARBA" id="ARBA00023136"/>
    </source>
</evidence>
<comment type="similarity">
    <text evidence="5">Belongs to the SAT4 family.</text>
</comment>
<evidence type="ECO:0000256" key="3">
    <source>
        <dbReference type="ARBA" id="ARBA00022989"/>
    </source>
</evidence>
<evidence type="ECO:0000256" key="2">
    <source>
        <dbReference type="ARBA" id="ARBA00022692"/>
    </source>
</evidence>
<comment type="subcellular location">
    <subcellularLocation>
        <location evidence="1">Membrane</location>
        <topology evidence="1">Multi-pass membrane protein</topology>
    </subcellularLocation>
</comment>
<proteinExistence type="inferred from homology"/>
<feature type="transmembrane region" description="Helical" evidence="7">
    <location>
        <begin position="138"/>
        <end position="164"/>
    </location>
</feature>
<dbReference type="GO" id="GO:0016020">
    <property type="term" value="C:membrane"/>
    <property type="evidence" value="ECO:0007669"/>
    <property type="project" value="UniProtKB-SubCell"/>
</dbReference>
<feature type="transmembrane region" description="Helical" evidence="7">
    <location>
        <begin position="261"/>
        <end position="282"/>
    </location>
</feature>